<evidence type="ECO:0000256" key="1">
    <source>
        <dbReference type="SAM" id="Phobius"/>
    </source>
</evidence>
<keyword evidence="1" id="KW-0812">Transmembrane</keyword>
<sequence>MAFGRVRDRFSLRKNPYPKRACTPLLGRSRCVQMAYKKPASVNNPLKPHQIQSVKLCTPTLGVHNNRTIQLMHYHMPTEKNLDLKKIMQKKQSNKQSNILLTIIFIPVLMMSVPTKVVFASNFNANELQALKKVEQYIRSTAPLIEKAKGMQIVDSRYKFGYDALRQDLAEVSNSIQRFINQNKRSQAPRVIKALIKEY</sequence>
<evidence type="ECO:0000313" key="2">
    <source>
        <dbReference type="EMBL" id="SFV89203.1"/>
    </source>
</evidence>
<feature type="transmembrane region" description="Helical" evidence="1">
    <location>
        <begin position="98"/>
        <end position="119"/>
    </location>
</feature>
<keyword evidence="1" id="KW-0472">Membrane</keyword>
<dbReference type="AlphaFoldDB" id="A0A1W1E5H2"/>
<organism evidence="2">
    <name type="scientific">hydrothermal vent metagenome</name>
    <dbReference type="NCBI Taxonomy" id="652676"/>
    <lineage>
        <taxon>unclassified sequences</taxon>
        <taxon>metagenomes</taxon>
        <taxon>ecological metagenomes</taxon>
    </lineage>
</organism>
<protein>
    <submittedName>
        <fullName evidence="2">Uncharacterized protein</fullName>
    </submittedName>
</protein>
<dbReference type="EMBL" id="FPHZ01000213">
    <property type="protein sequence ID" value="SFV89203.1"/>
    <property type="molecule type" value="Genomic_DNA"/>
</dbReference>
<name>A0A1W1E5H2_9ZZZZ</name>
<accession>A0A1W1E5H2</accession>
<dbReference type="Pfam" id="PF09686">
    <property type="entry name" value="Plasmid_RAQPRD"/>
    <property type="match status" value="1"/>
</dbReference>
<keyword evidence="1" id="KW-1133">Transmembrane helix</keyword>
<dbReference type="InterPro" id="IPR019110">
    <property type="entry name" value="Uncharacterised_RAQPRD"/>
</dbReference>
<reference evidence="2" key="1">
    <citation type="submission" date="2016-10" db="EMBL/GenBank/DDBJ databases">
        <authorList>
            <person name="de Groot N.N."/>
        </authorList>
    </citation>
    <scope>NUCLEOTIDE SEQUENCE</scope>
</reference>
<proteinExistence type="predicted"/>
<gene>
    <name evidence="2" type="ORF">MNB_SUP05-SYMBIONT-5-361</name>
</gene>